<dbReference type="AlphaFoldDB" id="A0A6M8B8R1"/>
<dbReference type="CDD" id="cd00882">
    <property type="entry name" value="Ras_like_GTPase"/>
    <property type="match status" value="1"/>
</dbReference>
<evidence type="ECO:0000313" key="3">
    <source>
        <dbReference type="EMBL" id="QKD79781.1"/>
    </source>
</evidence>
<feature type="region of interest" description="Disordered" evidence="1">
    <location>
        <begin position="1"/>
        <end position="22"/>
    </location>
</feature>
<protein>
    <submittedName>
        <fullName evidence="3">ATP/GTP-binding protein</fullName>
    </submittedName>
</protein>
<proteinExistence type="predicted"/>
<dbReference type="Pfam" id="PF00350">
    <property type="entry name" value="Dynamin_N"/>
    <property type="match status" value="1"/>
</dbReference>
<dbReference type="InterPro" id="IPR045063">
    <property type="entry name" value="Dynamin_N"/>
</dbReference>
<dbReference type="Proteomes" id="UP000504752">
    <property type="component" value="Chromosome"/>
</dbReference>
<name>A0A6M8B8R1_9ACTO</name>
<gene>
    <name evidence="3" type="ORF">HPC72_05540</name>
</gene>
<accession>A0A6M8B8R1</accession>
<dbReference type="RefSeq" id="WP_159524609.1">
    <property type="nucleotide sequence ID" value="NZ_CP053642.1"/>
</dbReference>
<dbReference type="EMBL" id="CP053642">
    <property type="protein sequence ID" value="QKD79781.1"/>
    <property type="molecule type" value="Genomic_DNA"/>
</dbReference>
<organism evidence="3 4">
    <name type="scientific">Actinomyces marmotae</name>
    <dbReference type="NCBI Taxonomy" id="2737173"/>
    <lineage>
        <taxon>Bacteria</taxon>
        <taxon>Bacillati</taxon>
        <taxon>Actinomycetota</taxon>
        <taxon>Actinomycetes</taxon>
        <taxon>Actinomycetales</taxon>
        <taxon>Actinomycetaceae</taxon>
        <taxon>Actinomyces</taxon>
    </lineage>
</organism>
<dbReference type="InterPro" id="IPR027417">
    <property type="entry name" value="P-loop_NTPase"/>
</dbReference>
<reference evidence="3 4" key="1">
    <citation type="submission" date="2020-05" db="EMBL/GenBank/DDBJ databases">
        <title>Actinomyces sp. zg-325.</title>
        <authorList>
            <person name="Yang C."/>
        </authorList>
    </citation>
    <scope>NUCLEOTIDE SEQUENCE [LARGE SCALE GENOMIC DNA]</scope>
    <source>
        <strain evidence="4">zg-325</strain>
    </source>
</reference>
<evidence type="ECO:0000259" key="2">
    <source>
        <dbReference type="Pfam" id="PF00350"/>
    </source>
</evidence>
<evidence type="ECO:0000256" key="1">
    <source>
        <dbReference type="SAM" id="MobiDB-lite"/>
    </source>
</evidence>
<keyword evidence="4" id="KW-1185">Reference proteome</keyword>
<sequence>MTTPGTPPGSPGHSDGIGEPAAPGALAATTALEGLGARLGLIDLPYALPGAAEAAARAALVADQLGDYILPRLASIDAPLLAVVGGSTGAGKSTLVSSLIRRRVAAASAIRPTTRRPLLLHAPADEPWFASERVLGSLARVRVPEDAPPSAPVAPDDGGAPVSWRELEVRSCRELPPGLALLDAPDVDSVVDENRDLAATLLASADLWVFVTTAARYADAVPWQHLRAAAERDIVVAVVLDRVPDGATADVEADLRRRLASAGLATAPVITIPETALDAEGLLPDPLIAPLRDWLTTLAADAEARRGVARRTLTGALGAALAQIELLADELDAQAQERHELAEAALTAHAEAARRISAACADGSMLRGEVLARWQEYIGASGMLKGLETHVGRVRDRLSAALRGRPGPAQRVEDAIESSLATLIVAEAQRASIATERAWQRAGTAAPALETARAALPGQEALTERATALVHEWQGELLGLVWAEGADKRLTARLISLGVNGVGVALMIVVFAHTGGLTGGEVGIAGGTALIAQRLLEAIFGDQAMRAMAERAQIDLDARVHALVNEQATALVSALRQPSPTGPELRRAARTAASALEATSGVTGEGRS</sequence>
<dbReference type="KEGG" id="amam:HPC72_05540"/>
<feature type="domain" description="Dynamin N-terminal" evidence="2">
    <location>
        <begin position="83"/>
        <end position="227"/>
    </location>
</feature>
<evidence type="ECO:0000313" key="4">
    <source>
        <dbReference type="Proteomes" id="UP000504752"/>
    </source>
</evidence>
<dbReference type="SUPFAM" id="SSF52540">
    <property type="entry name" value="P-loop containing nucleoside triphosphate hydrolases"/>
    <property type="match status" value="1"/>
</dbReference>
<dbReference type="Gene3D" id="3.40.50.300">
    <property type="entry name" value="P-loop containing nucleotide triphosphate hydrolases"/>
    <property type="match status" value="1"/>
</dbReference>
<feature type="compositionally biased region" description="Pro residues" evidence="1">
    <location>
        <begin position="1"/>
        <end position="10"/>
    </location>
</feature>